<proteinExistence type="inferred from homology"/>
<dbReference type="Gene3D" id="4.10.520.10">
    <property type="entry name" value="IHF-like DNA-binding proteins"/>
    <property type="match status" value="1"/>
</dbReference>
<protein>
    <submittedName>
        <fullName evidence="6">HU family DNA-binding protein</fullName>
    </submittedName>
</protein>
<dbReference type="PROSITE" id="PS00045">
    <property type="entry name" value="HISTONE_LIKE"/>
    <property type="match status" value="1"/>
</dbReference>
<evidence type="ECO:0000256" key="5">
    <source>
        <dbReference type="RuleBase" id="RU003939"/>
    </source>
</evidence>
<comment type="function">
    <text evidence="1">Histone-like DNA-binding protein which is capable of wrapping DNA to stabilize it, and thus to prevent its denaturation under extreme environmental conditions.</text>
</comment>
<accession>A0ABT7QMC0</accession>
<evidence type="ECO:0000256" key="3">
    <source>
        <dbReference type="ARBA" id="ARBA00023067"/>
    </source>
</evidence>
<dbReference type="PANTHER" id="PTHR33175:SF3">
    <property type="entry name" value="DNA-BINDING PROTEIN HU-BETA"/>
    <property type="match status" value="1"/>
</dbReference>
<reference evidence="6" key="2">
    <citation type="journal article" date="2023" name="Microbiome">
        <title>Synthase-selected sorting approach identifies a beta-lactone synthase in a nudibranch symbiotic bacterium.</title>
        <authorList>
            <person name="Dzunkova M."/>
            <person name="La Clair J.J."/>
            <person name="Tyml T."/>
            <person name="Doud D."/>
            <person name="Schulz F."/>
            <person name="Piquer-Esteban S."/>
            <person name="Porcel Sanchis D."/>
            <person name="Osborn A."/>
            <person name="Robinson D."/>
            <person name="Louie K.B."/>
            <person name="Bowen B.P."/>
            <person name="Bowers R.M."/>
            <person name="Lee J."/>
            <person name="Arnau V."/>
            <person name="Diaz-Villanueva W."/>
            <person name="Stepanauskas R."/>
            <person name="Gosliner T."/>
            <person name="Date S.V."/>
            <person name="Northen T.R."/>
            <person name="Cheng J.F."/>
            <person name="Burkart M.D."/>
            <person name="Woyke T."/>
        </authorList>
    </citation>
    <scope>NUCLEOTIDE SEQUENCE</scope>
    <source>
        <strain evidence="6">Df01</strain>
    </source>
</reference>
<dbReference type="InterPro" id="IPR000119">
    <property type="entry name" value="Hist_DNA-bd"/>
</dbReference>
<name>A0ABT7QMC0_9GAMM</name>
<dbReference type="GO" id="GO:0003677">
    <property type="term" value="F:DNA binding"/>
    <property type="evidence" value="ECO:0007669"/>
    <property type="project" value="UniProtKB-KW"/>
</dbReference>
<dbReference type="PANTHER" id="PTHR33175">
    <property type="entry name" value="DNA-BINDING PROTEIN HU"/>
    <property type="match status" value="1"/>
</dbReference>
<evidence type="ECO:0000313" key="7">
    <source>
        <dbReference type="Proteomes" id="UP001168167"/>
    </source>
</evidence>
<evidence type="ECO:0000256" key="2">
    <source>
        <dbReference type="ARBA" id="ARBA00010529"/>
    </source>
</evidence>
<dbReference type="InterPro" id="IPR010992">
    <property type="entry name" value="IHF-like_DNA-bd_dom_sf"/>
</dbReference>
<gene>
    <name evidence="6" type="ORF">NQX30_05740</name>
</gene>
<evidence type="ECO:0000313" key="6">
    <source>
        <dbReference type="EMBL" id="MDM5147868.1"/>
    </source>
</evidence>
<dbReference type="CDD" id="cd13831">
    <property type="entry name" value="HU"/>
    <property type="match status" value="1"/>
</dbReference>
<comment type="caution">
    <text evidence="6">The sequence shown here is derived from an EMBL/GenBank/DDBJ whole genome shotgun (WGS) entry which is preliminary data.</text>
</comment>
<keyword evidence="4 6" id="KW-0238">DNA-binding</keyword>
<keyword evidence="7" id="KW-1185">Reference proteome</keyword>
<dbReference type="PRINTS" id="PR01727">
    <property type="entry name" value="DNABINDINGHU"/>
</dbReference>
<keyword evidence="3" id="KW-0226">DNA condensation</keyword>
<organism evidence="6 7">
    <name type="scientific">Candidatus Doriopsillibacter californiensis</name>
    <dbReference type="NCBI Taxonomy" id="2970740"/>
    <lineage>
        <taxon>Bacteria</taxon>
        <taxon>Pseudomonadati</taxon>
        <taxon>Pseudomonadota</taxon>
        <taxon>Gammaproteobacteria</taxon>
        <taxon>Candidatus Tethybacterales</taxon>
        <taxon>Candidatus Persebacteraceae</taxon>
        <taxon>Candidatus Doriopsillibacter</taxon>
    </lineage>
</organism>
<comment type="similarity">
    <text evidence="2 5">Belongs to the bacterial histone-like protein family.</text>
</comment>
<evidence type="ECO:0000256" key="4">
    <source>
        <dbReference type="ARBA" id="ARBA00023125"/>
    </source>
</evidence>
<reference evidence="6" key="1">
    <citation type="submission" date="2022-08" db="EMBL/GenBank/DDBJ databases">
        <authorList>
            <person name="Dzunkova M."/>
            <person name="La Clair J."/>
            <person name="Tyml T."/>
            <person name="Doud D."/>
            <person name="Schulz F."/>
            <person name="Piquer S."/>
            <person name="Porcel Sanchis D."/>
            <person name="Osborn A."/>
            <person name="Robinson D."/>
            <person name="Louie K.B."/>
            <person name="Bowen B.P."/>
            <person name="Bowers R."/>
            <person name="Lee J."/>
            <person name="Arnau Llombart V."/>
            <person name="Diaz Villanueva W."/>
            <person name="Gosliner T."/>
            <person name="Northen T."/>
            <person name="Cheng J.-F."/>
            <person name="Burkart M.D."/>
            <person name="Woyke T."/>
        </authorList>
    </citation>
    <scope>NUCLEOTIDE SEQUENCE</scope>
    <source>
        <strain evidence="6">Df01</strain>
    </source>
</reference>
<dbReference type="Pfam" id="PF00216">
    <property type="entry name" value="Bac_DNA_binding"/>
    <property type="match status" value="1"/>
</dbReference>
<dbReference type="InterPro" id="IPR020816">
    <property type="entry name" value="Histone-like_DNA-bd_CS"/>
</dbReference>
<sequence length="91" mass="9925">MNKSEIIEKIATDAGLSKADAGRALSAFIDLISTSLRKKKPVAIVGFGTFDVQKRKARKGRNPQTGEELKIKASIAPRFRPGKTLKDTVNK</sequence>
<dbReference type="SUPFAM" id="SSF47729">
    <property type="entry name" value="IHF-like DNA-binding proteins"/>
    <property type="match status" value="1"/>
</dbReference>
<evidence type="ECO:0000256" key="1">
    <source>
        <dbReference type="ARBA" id="ARBA00003819"/>
    </source>
</evidence>
<dbReference type="Proteomes" id="UP001168167">
    <property type="component" value="Unassembled WGS sequence"/>
</dbReference>
<dbReference type="SMART" id="SM00411">
    <property type="entry name" value="BHL"/>
    <property type="match status" value="1"/>
</dbReference>
<dbReference type="EMBL" id="JANQAO010000003">
    <property type="protein sequence ID" value="MDM5147868.1"/>
    <property type="molecule type" value="Genomic_DNA"/>
</dbReference>